<dbReference type="InterPro" id="IPR040521">
    <property type="entry name" value="KDZ"/>
</dbReference>
<dbReference type="EMBL" id="JARJCW010000054">
    <property type="protein sequence ID" value="KAJ7202532.1"/>
    <property type="molecule type" value="Genomic_DNA"/>
</dbReference>
<proteinExistence type="predicted"/>
<feature type="region of interest" description="Disordered" evidence="1">
    <location>
        <begin position="891"/>
        <end position="935"/>
    </location>
</feature>
<name>A0AAD6VBL4_9AGAR</name>
<feature type="transmembrane region" description="Helical" evidence="2">
    <location>
        <begin position="690"/>
        <end position="711"/>
    </location>
</feature>
<dbReference type="PANTHER" id="PTHR33096:SF1">
    <property type="entry name" value="CXC1-LIKE CYSTEINE CLUSTER ASSOCIATED WITH KDZ TRANSPOSASES DOMAIN-CONTAINING PROTEIN"/>
    <property type="match status" value="1"/>
</dbReference>
<keyword evidence="2" id="KW-0472">Membrane</keyword>
<sequence length="947" mass="107742">MTQRERQEAQRLLDIADDDGVLYEDVEDLLDGTAPVDISHAGGEVHDILEAGLLAEVRQLHGEAARYRRANRTPDVRLRRDRVQVRTQLFNEHLNGMTLAYRVWSYNQGDEPWDGLPVEYEDEPVSKRINMRVVDVFSTSMKELDILQRDPSTLAGIVRNDIIPCSPAKPKVGVTIRALELFRTMKGRSPSLSKTSFTKALCDLHKLPDSSTLLGQFTIAYDVYVEILERNRATVLAALKRDTPSWRLKNCCPVCTYKLEGEPKMRFEMLFTMDGNNSLKRVLRRAAVADLSEDGGDTSAPRPSSERLDDRQPPGDYYLSRETVDKWSRDALDPFLREAEAAAEGGTDNPCAGNWKSISDDLATKMWGIYDETGVFLALCRHGFVLLICDMVRSGELSKYPLAMVEALLNAFGAGLGGGYDVGCKLEELLAKSPLGSRARELSYTSLIGIFHGRGHSRKCQPLEEAEEFFSRSNALAGSTRYSSRFHRQQDIVLYLQHIDRVERAAGLSKLLCSRYKEAIKVRRMIPELKRLMKKLNNADTSVLDECLREEAEWLETRSKEPLVETLEMEYYQRLVNLNAAEETLKKAWETTTPQQHASNPALNNLAAESKRVADQERARRAALELQLKHTEAVLNLEKKLGIVERWKSTDPEWEAAQMLVAKRRYQRCVDELELAVVARIFELGAMNRAHIGAVAAVFAVLTVLMVCSGYKLRVHMAKAIQARSMAIRACLERYNAAANTLPIPRDPLSWDQVVEYSFIGDFELLRETNRVDPGENLWANPSVRYVMDMYFKIKRGGEEIFRLDLEIPRHITWMKDEEETLADMEAEVAETDEFTAFQIHLYAEERTRFNSLHRKRYRQLALDPGFTGSLKPGTRRKDEVQSMDVDFEAADTLDEPPAERVIIPEEETESEEDSDWEDYDGEAASEEEEEEVSEMMERLVVVSLDK</sequence>
<dbReference type="PANTHER" id="PTHR33096">
    <property type="entry name" value="CXC2 DOMAIN-CONTAINING PROTEIN"/>
    <property type="match status" value="1"/>
</dbReference>
<dbReference type="Pfam" id="PF18758">
    <property type="entry name" value="KDZ"/>
    <property type="match status" value="1"/>
</dbReference>
<protein>
    <recommendedName>
        <fullName evidence="5">CxC1-like cysteine cluster associated with KDZ transposases domain-containing protein</fullName>
    </recommendedName>
</protein>
<keyword evidence="2" id="KW-1133">Transmembrane helix</keyword>
<comment type="caution">
    <text evidence="3">The sequence shown here is derived from an EMBL/GenBank/DDBJ whole genome shotgun (WGS) entry which is preliminary data.</text>
</comment>
<feature type="compositionally biased region" description="Acidic residues" evidence="1">
    <location>
        <begin position="905"/>
        <end position="935"/>
    </location>
</feature>
<evidence type="ECO:0000256" key="1">
    <source>
        <dbReference type="SAM" id="MobiDB-lite"/>
    </source>
</evidence>
<reference evidence="3" key="1">
    <citation type="submission" date="2023-03" db="EMBL/GenBank/DDBJ databases">
        <title>Massive genome expansion in bonnet fungi (Mycena s.s.) driven by repeated elements and novel gene families across ecological guilds.</title>
        <authorList>
            <consortium name="Lawrence Berkeley National Laboratory"/>
            <person name="Harder C.B."/>
            <person name="Miyauchi S."/>
            <person name="Viragh M."/>
            <person name="Kuo A."/>
            <person name="Thoen E."/>
            <person name="Andreopoulos B."/>
            <person name="Lu D."/>
            <person name="Skrede I."/>
            <person name="Drula E."/>
            <person name="Henrissat B."/>
            <person name="Morin E."/>
            <person name="Kohler A."/>
            <person name="Barry K."/>
            <person name="LaButti K."/>
            <person name="Morin E."/>
            <person name="Salamov A."/>
            <person name="Lipzen A."/>
            <person name="Mereny Z."/>
            <person name="Hegedus B."/>
            <person name="Baldrian P."/>
            <person name="Stursova M."/>
            <person name="Weitz H."/>
            <person name="Taylor A."/>
            <person name="Grigoriev I.V."/>
            <person name="Nagy L.G."/>
            <person name="Martin F."/>
            <person name="Kauserud H."/>
        </authorList>
    </citation>
    <scope>NUCLEOTIDE SEQUENCE</scope>
    <source>
        <strain evidence="3">9144</strain>
    </source>
</reference>
<keyword evidence="2" id="KW-0812">Transmembrane</keyword>
<gene>
    <name evidence="3" type="ORF">GGX14DRAFT_399311</name>
</gene>
<feature type="compositionally biased region" description="Basic and acidic residues" evidence="1">
    <location>
        <begin position="304"/>
        <end position="313"/>
    </location>
</feature>
<evidence type="ECO:0000256" key="2">
    <source>
        <dbReference type="SAM" id="Phobius"/>
    </source>
</evidence>
<evidence type="ECO:0008006" key="5">
    <source>
        <dbReference type="Google" id="ProtNLM"/>
    </source>
</evidence>
<keyword evidence="4" id="KW-1185">Reference proteome</keyword>
<organism evidence="3 4">
    <name type="scientific">Mycena pura</name>
    <dbReference type="NCBI Taxonomy" id="153505"/>
    <lineage>
        <taxon>Eukaryota</taxon>
        <taxon>Fungi</taxon>
        <taxon>Dikarya</taxon>
        <taxon>Basidiomycota</taxon>
        <taxon>Agaricomycotina</taxon>
        <taxon>Agaricomycetes</taxon>
        <taxon>Agaricomycetidae</taxon>
        <taxon>Agaricales</taxon>
        <taxon>Marasmiineae</taxon>
        <taxon>Mycenaceae</taxon>
        <taxon>Mycena</taxon>
    </lineage>
</organism>
<dbReference type="AlphaFoldDB" id="A0AAD6VBL4"/>
<evidence type="ECO:0000313" key="3">
    <source>
        <dbReference type="EMBL" id="KAJ7202532.1"/>
    </source>
</evidence>
<dbReference type="Proteomes" id="UP001219525">
    <property type="component" value="Unassembled WGS sequence"/>
</dbReference>
<accession>A0AAD6VBL4</accession>
<feature type="region of interest" description="Disordered" evidence="1">
    <location>
        <begin position="290"/>
        <end position="316"/>
    </location>
</feature>
<evidence type="ECO:0000313" key="4">
    <source>
        <dbReference type="Proteomes" id="UP001219525"/>
    </source>
</evidence>